<protein>
    <submittedName>
        <fullName evidence="1">Uncharacterized protein</fullName>
    </submittedName>
</protein>
<reference evidence="1" key="1">
    <citation type="submission" date="2023-07" db="EMBL/GenBank/DDBJ databases">
        <title>draft genome sequence of fig (Ficus carica).</title>
        <authorList>
            <person name="Takahashi T."/>
            <person name="Nishimura K."/>
        </authorList>
    </citation>
    <scope>NUCLEOTIDE SEQUENCE</scope>
</reference>
<comment type="caution">
    <text evidence="1">The sequence shown here is derived from an EMBL/GenBank/DDBJ whole genome shotgun (WGS) entry which is preliminary data.</text>
</comment>
<gene>
    <name evidence="1" type="ORF">TIFTF001_022020</name>
</gene>
<keyword evidence="2" id="KW-1185">Reference proteome</keyword>
<dbReference type="EMBL" id="BTGU01000043">
    <property type="protein sequence ID" value="GMN52870.1"/>
    <property type="molecule type" value="Genomic_DNA"/>
</dbReference>
<accession>A0AA88DCH4</accession>
<dbReference type="Gramene" id="FCD_00015605-RA">
    <property type="protein sequence ID" value="FCD_00015605-RA:cds"/>
    <property type="gene ID" value="FCD_00015605"/>
</dbReference>
<dbReference type="AlphaFoldDB" id="A0AA88DCH4"/>
<evidence type="ECO:0000313" key="1">
    <source>
        <dbReference type="EMBL" id="GMN52870.1"/>
    </source>
</evidence>
<dbReference type="Proteomes" id="UP001187192">
    <property type="component" value="Unassembled WGS sequence"/>
</dbReference>
<proteinExistence type="predicted"/>
<name>A0AA88DCH4_FICCA</name>
<evidence type="ECO:0000313" key="2">
    <source>
        <dbReference type="Proteomes" id="UP001187192"/>
    </source>
</evidence>
<organism evidence="1 2">
    <name type="scientific">Ficus carica</name>
    <name type="common">Common fig</name>
    <dbReference type="NCBI Taxonomy" id="3494"/>
    <lineage>
        <taxon>Eukaryota</taxon>
        <taxon>Viridiplantae</taxon>
        <taxon>Streptophyta</taxon>
        <taxon>Embryophyta</taxon>
        <taxon>Tracheophyta</taxon>
        <taxon>Spermatophyta</taxon>
        <taxon>Magnoliopsida</taxon>
        <taxon>eudicotyledons</taxon>
        <taxon>Gunneridae</taxon>
        <taxon>Pentapetalae</taxon>
        <taxon>rosids</taxon>
        <taxon>fabids</taxon>
        <taxon>Rosales</taxon>
        <taxon>Moraceae</taxon>
        <taxon>Ficeae</taxon>
        <taxon>Ficus</taxon>
    </lineage>
</organism>
<sequence>MLLHINVAVDFLARSTVMKCFEVEGMYFIDSSFKDILDFASDISNFSHPISDALVLILPTLCILQEALDPRQLCTQVLEIVPHSA</sequence>